<dbReference type="InterPro" id="IPR031419">
    <property type="entry name" value="RAD51_interact"/>
</dbReference>
<dbReference type="PANTHER" id="PTHR15361">
    <property type="entry name" value="RAD51/NUKS-INTERACTING PROTEIN"/>
    <property type="match status" value="1"/>
</dbReference>
<name>A0A8C3FS35_CHRPI</name>
<feature type="compositionally biased region" description="Polar residues" evidence="1">
    <location>
        <begin position="363"/>
        <end position="372"/>
    </location>
</feature>
<feature type="compositionally biased region" description="Low complexity" evidence="1">
    <location>
        <begin position="26"/>
        <end position="40"/>
    </location>
</feature>
<feature type="domain" description="RAD51 interacting motif" evidence="2">
    <location>
        <begin position="495"/>
        <end position="533"/>
    </location>
</feature>
<feature type="compositionally biased region" description="Polar residues" evidence="1">
    <location>
        <begin position="457"/>
        <end position="470"/>
    </location>
</feature>
<dbReference type="GO" id="GO:0036297">
    <property type="term" value="P:interstrand cross-link repair"/>
    <property type="evidence" value="ECO:0007669"/>
    <property type="project" value="TreeGrafter"/>
</dbReference>
<dbReference type="Ensembl" id="ENSCPBT00000015332.1">
    <property type="protein sequence ID" value="ENSCPBP00000012893.1"/>
    <property type="gene ID" value="ENSCPBG00000009697.1"/>
</dbReference>
<reference evidence="3" key="1">
    <citation type="submission" date="2025-08" db="UniProtKB">
        <authorList>
            <consortium name="Ensembl"/>
        </authorList>
    </citation>
    <scope>IDENTIFICATION</scope>
</reference>
<evidence type="ECO:0000256" key="1">
    <source>
        <dbReference type="SAM" id="MobiDB-lite"/>
    </source>
</evidence>
<proteinExistence type="predicted"/>
<feature type="compositionally biased region" description="Basic and acidic residues" evidence="1">
    <location>
        <begin position="423"/>
        <end position="434"/>
    </location>
</feature>
<reference evidence="3" key="2">
    <citation type="submission" date="2025-09" db="UniProtKB">
        <authorList>
            <consortium name="Ensembl"/>
        </authorList>
    </citation>
    <scope>IDENTIFICATION</scope>
</reference>
<dbReference type="RefSeq" id="XP_005307865.2">
    <property type="nucleotide sequence ID" value="XM_005307808.3"/>
</dbReference>
<dbReference type="GO" id="GO:0000724">
    <property type="term" value="P:double-strand break repair via homologous recombination"/>
    <property type="evidence" value="ECO:0007669"/>
    <property type="project" value="TreeGrafter"/>
</dbReference>
<feature type="region of interest" description="Disordered" evidence="1">
    <location>
        <begin position="142"/>
        <end position="205"/>
    </location>
</feature>
<feature type="compositionally biased region" description="Basic residues" evidence="1">
    <location>
        <begin position="410"/>
        <end position="422"/>
    </location>
</feature>
<accession>A0A8C3FS35</accession>
<sequence length="536" mass="57425">MRAGVSVHTGQHNTRVRAPSRALPTLGSGSHSSRHLGSFGDDAASAPERTSARSGAETPNGPASLPRPRHKPVPPVTASRGRGSLSAGVASLAPHREPGLGSLPWLALVTGGGGCSSRAGQPRPHLSPSGRGEQLVRAIGQWGGDAAPNGSFGSGAADSPSPPRSGPASFFVPVTNVSGWRERARGEEQPARRLGSQRRPAAMERPVRRNKKIVDYSQFGDFENDDEDFACVPAPLNKKSRVVPTETNREKKEKQKRPHKEVTTVLKKTPSKRIPLDDKLYQRDLEVALALSVKEPSADILEVQDSEEQGIKKFTAIELENVDSSSLLSNCSADSGLLGPNQVPDDNDIPTDGHRQRRAASKAVSQQKLLTDNSDEGDHADNYESEFVSDEESESGSDFSEEDDEDFAAKKKKTKKNKRKEIKLKVQTEKEKNPPKSRINATAKVTPVVSSPRVIQAKSQSTLKETSSSPEPIGEPLYASSPSTDKKKPKWIPPAASGCSSNPLGGISVKSPTQSLRLGLSRLARVKPLHPTAASS</sequence>
<dbReference type="GeneTree" id="ENSGT00940000153414"/>
<dbReference type="Proteomes" id="UP000694380">
    <property type="component" value="Unplaced"/>
</dbReference>
<dbReference type="AlphaFoldDB" id="A0A8C3FS35"/>
<feature type="compositionally biased region" description="Acidic residues" evidence="1">
    <location>
        <begin position="383"/>
        <end position="406"/>
    </location>
</feature>
<dbReference type="CTD" id="10635"/>
<feature type="region of interest" description="Disordered" evidence="1">
    <location>
        <begin position="113"/>
        <end position="132"/>
    </location>
</feature>
<dbReference type="InterPro" id="IPR052003">
    <property type="entry name" value="HR_DNA-Binding_Protein"/>
</dbReference>
<keyword evidence="4" id="KW-1185">Reference proteome</keyword>
<evidence type="ECO:0000313" key="3">
    <source>
        <dbReference type="Ensembl" id="ENSCPBP00000012893.1"/>
    </source>
</evidence>
<feature type="region of interest" description="Disordered" evidence="1">
    <location>
        <begin position="1"/>
        <end position="84"/>
    </location>
</feature>
<gene>
    <name evidence="3" type="primary">RAD51AP1</name>
</gene>
<feature type="region of interest" description="Disordered" evidence="1">
    <location>
        <begin position="329"/>
        <end position="511"/>
    </location>
</feature>
<dbReference type="GO" id="GO:0003697">
    <property type="term" value="F:single-stranded DNA binding"/>
    <property type="evidence" value="ECO:0007669"/>
    <property type="project" value="TreeGrafter"/>
</dbReference>
<organism evidence="3 4">
    <name type="scientific">Chrysemys picta bellii</name>
    <name type="common">Western painted turtle</name>
    <name type="synonym">Emys bellii</name>
    <dbReference type="NCBI Taxonomy" id="8478"/>
    <lineage>
        <taxon>Eukaryota</taxon>
        <taxon>Metazoa</taxon>
        <taxon>Chordata</taxon>
        <taxon>Craniata</taxon>
        <taxon>Vertebrata</taxon>
        <taxon>Euteleostomi</taxon>
        <taxon>Archelosauria</taxon>
        <taxon>Testudinata</taxon>
        <taxon>Testudines</taxon>
        <taxon>Cryptodira</taxon>
        <taxon>Durocryptodira</taxon>
        <taxon>Testudinoidea</taxon>
        <taxon>Emydidae</taxon>
        <taxon>Chrysemys</taxon>
    </lineage>
</organism>
<feature type="compositionally biased region" description="Basic and acidic residues" evidence="1">
    <location>
        <begin position="180"/>
        <end position="191"/>
    </location>
</feature>
<evidence type="ECO:0000259" key="2">
    <source>
        <dbReference type="Pfam" id="PF15696"/>
    </source>
</evidence>
<dbReference type="Pfam" id="PF15696">
    <property type="entry name" value="RAD51_interact"/>
    <property type="match status" value="1"/>
</dbReference>
<feature type="region of interest" description="Disordered" evidence="1">
    <location>
        <begin position="240"/>
        <end position="267"/>
    </location>
</feature>
<dbReference type="GeneID" id="101940507"/>
<dbReference type="GO" id="GO:0003690">
    <property type="term" value="F:double-stranded DNA binding"/>
    <property type="evidence" value="ECO:0007669"/>
    <property type="project" value="TreeGrafter"/>
</dbReference>
<dbReference type="KEGG" id="cpic:101940507"/>
<dbReference type="PANTHER" id="PTHR15361:SF4">
    <property type="entry name" value="RAD51-ASSOCIATED PROTEIN 1"/>
    <property type="match status" value="1"/>
</dbReference>
<evidence type="ECO:0000313" key="4">
    <source>
        <dbReference type="Proteomes" id="UP000694380"/>
    </source>
</evidence>
<protein>
    <submittedName>
        <fullName evidence="3">RAD51 associated protein 1</fullName>
    </submittedName>
</protein>